<keyword evidence="2" id="KW-0812">Transmembrane</keyword>
<gene>
    <name evidence="3" type="ORF">JOF54_001189</name>
</gene>
<evidence type="ECO:0008006" key="5">
    <source>
        <dbReference type="Google" id="ProtNLM"/>
    </source>
</evidence>
<evidence type="ECO:0000256" key="2">
    <source>
        <dbReference type="SAM" id="Phobius"/>
    </source>
</evidence>
<dbReference type="RefSeq" id="WP_210053873.1">
    <property type="nucleotide sequence ID" value="NZ_BAAAMH010000012.1"/>
</dbReference>
<feature type="compositionally biased region" description="Pro residues" evidence="1">
    <location>
        <begin position="116"/>
        <end position="125"/>
    </location>
</feature>
<evidence type="ECO:0000256" key="1">
    <source>
        <dbReference type="SAM" id="MobiDB-lite"/>
    </source>
</evidence>
<name>A0ABS4Z5G1_9ACTN</name>
<organism evidence="3 4">
    <name type="scientific">Microlunatus capsulatus</name>
    <dbReference type="NCBI Taxonomy" id="99117"/>
    <lineage>
        <taxon>Bacteria</taxon>
        <taxon>Bacillati</taxon>
        <taxon>Actinomycetota</taxon>
        <taxon>Actinomycetes</taxon>
        <taxon>Propionibacteriales</taxon>
        <taxon>Propionibacteriaceae</taxon>
        <taxon>Microlunatus</taxon>
    </lineage>
</organism>
<keyword evidence="2" id="KW-1133">Transmembrane helix</keyword>
<reference evidence="3 4" key="1">
    <citation type="submission" date="2021-03" db="EMBL/GenBank/DDBJ databases">
        <title>Sequencing the genomes of 1000 actinobacteria strains.</title>
        <authorList>
            <person name="Klenk H.-P."/>
        </authorList>
    </citation>
    <scope>NUCLEOTIDE SEQUENCE [LARGE SCALE GENOMIC DNA]</scope>
    <source>
        <strain evidence="3 4">DSM 12936</strain>
    </source>
</reference>
<comment type="caution">
    <text evidence="3">The sequence shown here is derived from an EMBL/GenBank/DDBJ whole genome shotgun (WGS) entry which is preliminary data.</text>
</comment>
<feature type="compositionally biased region" description="Basic and acidic residues" evidence="1">
    <location>
        <begin position="86"/>
        <end position="96"/>
    </location>
</feature>
<sequence>MAGVAWVFVGAAAVATLVALLVFLVPLGRRGSESLGTRPAVDAGPGSPAGSLARGFSYLHVSPPPGVRRAGVHDRLARAFARVDSVDPHEAPRRIGEALLQAGLADGSAATRTTPSPAPAAPAPADPDRTRPDRGPAPHPREPA</sequence>
<evidence type="ECO:0000313" key="4">
    <source>
        <dbReference type="Proteomes" id="UP000758168"/>
    </source>
</evidence>
<proteinExistence type="predicted"/>
<evidence type="ECO:0000313" key="3">
    <source>
        <dbReference type="EMBL" id="MBP2416267.1"/>
    </source>
</evidence>
<feature type="compositionally biased region" description="Basic and acidic residues" evidence="1">
    <location>
        <begin position="126"/>
        <end position="144"/>
    </location>
</feature>
<feature type="transmembrane region" description="Helical" evidence="2">
    <location>
        <begin position="6"/>
        <end position="28"/>
    </location>
</feature>
<dbReference type="Proteomes" id="UP000758168">
    <property type="component" value="Unassembled WGS sequence"/>
</dbReference>
<keyword evidence="4" id="KW-1185">Reference proteome</keyword>
<feature type="region of interest" description="Disordered" evidence="1">
    <location>
        <begin position="86"/>
        <end position="144"/>
    </location>
</feature>
<protein>
    <recommendedName>
        <fullName evidence="5">DivIVA domain-containing protein</fullName>
    </recommendedName>
</protein>
<dbReference type="EMBL" id="JAGIOB010000001">
    <property type="protein sequence ID" value="MBP2416267.1"/>
    <property type="molecule type" value="Genomic_DNA"/>
</dbReference>
<keyword evidence="2" id="KW-0472">Membrane</keyword>
<accession>A0ABS4Z5G1</accession>